<organism evidence="1 2">
    <name type="scientific">Hymenobacter humi</name>
    <dbReference type="NCBI Taxonomy" id="1411620"/>
    <lineage>
        <taxon>Bacteria</taxon>
        <taxon>Pseudomonadati</taxon>
        <taxon>Bacteroidota</taxon>
        <taxon>Cytophagia</taxon>
        <taxon>Cytophagales</taxon>
        <taxon>Hymenobacteraceae</taxon>
        <taxon>Hymenobacter</taxon>
    </lineage>
</organism>
<accession>A0ABW2U9J4</accession>
<reference evidence="2" key="1">
    <citation type="journal article" date="2019" name="Int. J. Syst. Evol. Microbiol.">
        <title>The Global Catalogue of Microorganisms (GCM) 10K type strain sequencing project: providing services to taxonomists for standard genome sequencing and annotation.</title>
        <authorList>
            <consortium name="The Broad Institute Genomics Platform"/>
            <consortium name="The Broad Institute Genome Sequencing Center for Infectious Disease"/>
            <person name="Wu L."/>
            <person name="Ma J."/>
        </authorList>
    </citation>
    <scope>NUCLEOTIDE SEQUENCE [LARGE SCALE GENOMIC DNA]</scope>
    <source>
        <strain evidence="2">JCM 19635</strain>
    </source>
</reference>
<proteinExistence type="predicted"/>
<dbReference type="RefSeq" id="WP_380204396.1">
    <property type="nucleotide sequence ID" value="NZ_JBHTEK010000001.1"/>
</dbReference>
<gene>
    <name evidence="1" type="ORF">ACFQT0_16935</name>
</gene>
<dbReference type="EMBL" id="JBHTEK010000001">
    <property type="protein sequence ID" value="MFC7668860.1"/>
    <property type="molecule type" value="Genomic_DNA"/>
</dbReference>
<protein>
    <recommendedName>
        <fullName evidence="3">TonB-dependent receptor</fullName>
    </recommendedName>
</protein>
<name>A0ABW2U9J4_9BACT</name>
<sequence length="236" mass="26588">MGKEIAFQQFGRPFKFSGEAYYKYLTDVVPYDVDNVRLRYFAKNNARAYAAGFDARVSGEFVKGAESWFSLGLLTTRENVDGDSISFFNAEGKLLNRQAKDYIRRPQDQRLNVGIFFQDHLPNNPSVRGYVNLVFGTGLPFSPPNEPDLRGTAALTTSYKRVDLGFSKVVGLKNNNAPKAHFYTFESLWMGLEILNVLAANNVAGYSYLQDVNGVTYSVPSYLSQRVVNLRLIARF</sequence>
<evidence type="ECO:0000313" key="1">
    <source>
        <dbReference type="EMBL" id="MFC7668860.1"/>
    </source>
</evidence>
<evidence type="ECO:0000313" key="2">
    <source>
        <dbReference type="Proteomes" id="UP001596513"/>
    </source>
</evidence>
<keyword evidence="2" id="KW-1185">Reference proteome</keyword>
<dbReference type="Proteomes" id="UP001596513">
    <property type="component" value="Unassembled WGS sequence"/>
</dbReference>
<evidence type="ECO:0008006" key="3">
    <source>
        <dbReference type="Google" id="ProtNLM"/>
    </source>
</evidence>
<dbReference type="SUPFAM" id="SSF56935">
    <property type="entry name" value="Porins"/>
    <property type="match status" value="1"/>
</dbReference>
<comment type="caution">
    <text evidence="1">The sequence shown here is derived from an EMBL/GenBank/DDBJ whole genome shotgun (WGS) entry which is preliminary data.</text>
</comment>